<dbReference type="Pfam" id="PF11162">
    <property type="entry name" value="DUF2946"/>
    <property type="match status" value="1"/>
</dbReference>
<proteinExistence type="predicted"/>
<dbReference type="InterPro" id="IPR021333">
    <property type="entry name" value="DUF2946"/>
</dbReference>
<organism evidence="2 3">
    <name type="scientific">Thiopseudomonas denitrificans</name>
    <dbReference type="NCBI Taxonomy" id="1501432"/>
    <lineage>
        <taxon>Bacteria</taxon>
        <taxon>Pseudomonadati</taxon>
        <taxon>Pseudomonadota</taxon>
        <taxon>Gammaproteobacteria</taxon>
        <taxon>Pseudomonadales</taxon>
        <taxon>Pseudomonadaceae</taxon>
        <taxon>Thiopseudomonas</taxon>
    </lineage>
</organism>
<accession>A0A4R6U2G3</accession>
<keyword evidence="1" id="KW-1133">Transmembrane helix</keyword>
<evidence type="ECO:0000313" key="3">
    <source>
        <dbReference type="Proteomes" id="UP000294575"/>
    </source>
</evidence>
<gene>
    <name evidence="2" type="ORF">DFQ45_102239</name>
</gene>
<evidence type="ECO:0000256" key="1">
    <source>
        <dbReference type="SAM" id="Phobius"/>
    </source>
</evidence>
<feature type="transmembrane region" description="Helical" evidence="1">
    <location>
        <begin position="55"/>
        <end position="75"/>
    </location>
</feature>
<comment type="caution">
    <text evidence="2">The sequence shown here is derived from an EMBL/GenBank/DDBJ whole genome shotgun (WGS) entry which is preliminary data.</text>
</comment>
<dbReference type="EMBL" id="SNYK01000002">
    <property type="protein sequence ID" value="TDQ39542.1"/>
    <property type="molecule type" value="Genomic_DNA"/>
</dbReference>
<dbReference type="AlphaFoldDB" id="A0A4R6U2G3"/>
<sequence>MQDVPFLELPLHAEHGAVTAASGHDADHHALMGHRPNPFLPDWVNNLKMCGYCELLTLSPALILALVFALALLAARPLSIAWAVAEVYASRFWHHAAPRAPPVFV</sequence>
<keyword evidence="1" id="KW-0472">Membrane</keyword>
<evidence type="ECO:0000313" key="2">
    <source>
        <dbReference type="EMBL" id="TDQ39542.1"/>
    </source>
</evidence>
<keyword evidence="1" id="KW-0812">Transmembrane</keyword>
<dbReference type="Proteomes" id="UP000294575">
    <property type="component" value="Unassembled WGS sequence"/>
</dbReference>
<protein>
    <submittedName>
        <fullName evidence="2">DUF2946 family protein</fullName>
    </submittedName>
</protein>
<keyword evidence="3" id="KW-1185">Reference proteome</keyword>
<reference evidence="2 3" key="1">
    <citation type="submission" date="2019-03" db="EMBL/GenBank/DDBJ databases">
        <title>Genomic Encyclopedia of Type Strains, Phase IV (KMG-IV): sequencing the most valuable type-strain genomes for metagenomic binning, comparative biology and taxonomic classification.</title>
        <authorList>
            <person name="Goeker M."/>
        </authorList>
    </citation>
    <scope>NUCLEOTIDE SEQUENCE [LARGE SCALE GENOMIC DNA]</scope>
    <source>
        <strain evidence="2 3">DSM 28679</strain>
    </source>
</reference>
<name>A0A4R6U2G3_9GAMM</name>